<name>A0A7S6WQQ2_9SPIR</name>
<evidence type="ECO:0000313" key="1">
    <source>
        <dbReference type="EMBL" id="QOW61555.1"/>
    </source>
</evidence>
<dbReference type="PANTHER" id="PTHR48100">
    <property type="entry name" value="BROAD-SPECIFICITY PHOSPHATASE YOR283W-RELATED"/>
    <property type="match status" value="1"/>
</dbReference>
<dbReference type="Proteomes" id="UP000593915">
    <property type="component" value="Chromosome"/>
</dbReference>
<organism evidence="1 2">
    <name type="scientific">Treponema pedis</name>
    <dbReference type="NCBI Taxonomy" id="409322"/>
    <lineage>
        <taxon>Bacteria</taxon>
        <taxon>Pseudomonadati</taxon>
        <taxon>Spirochaetota</taxon>
        <taxon>Spirochaetia</taxon>
        <taxon>Spirochaetales</taxon>
        <taxon>Treponemataceae</taxon>
        <taxon>Treponema</taxon>
    </lineage>
</organism>
<dbReference type="InterPro" id="IPR050275">
    <property type="entry name" value="PGM_Phosphatase"/>
</dbReference>
<dbReference type="AlphaFoldDB" id="A0A7S6WQQ2"/>
<dbReference type="Gene3D" id="3.40.50.1240">
    <property type="entry name" value="Phosphoglycerate mutase-like"/>
    <property type="match status" value="1"/>
</dbReference>
<dbReference type="GO" id="GO:0005737">
    <property type="term" value="C:cytoplasm"/>
    <property type="evidence" value="ECO:0007669"/>
    <property type="project" value="TreeGrafter"/>
</dbReference>
<gene>
    <name evidence="1" type="ORF">IFE08_03980</name>
</gene>
<dbReference type="InterPro" id="IPR029033">
    <property type="entry name" value="His_PPase_superfam"/>
</dbReference>
<protein>
    <submittedName>
        <fullName evidence="1">Histidine phosphatase family protein</fullName>
    </submittedName>
</protein>
<dbReference type="CDD" id="cd07067">
    <property type="entry name" value="HP_PGM_like"/>
    <property type="match status" value="1"/>
</dbReference>
<dbReference type="SUPFAM" id="SSF53254">
    <property type="entry name" value="Phosphoglycerate mutase-like"/>
    <property type="match status" value="1"/>
</dbReference>
<dbReference type="GO" id="GO:0016791">
    <property type="term" value="F:phosphatase activity"/>
    <property type="evidence" value="ECO:0007669"/>
    <property type="project" value="TreeGrafter"/>
</dbReference>
<reference evidence="1 2" key="1">
    <citation type="submission" date="2020-09" db="EMBL/GenBank/DDBJ databases">
        <title>Characterization of Treponema spp. from bovine digital dermatitis in Korea.</title>
        <authorList>
            <person name="Espiritu H.M."/>
            <person name="Cho Y.I."/>
            <person name="Mamuad L."/>
        </authorList>
    </citation>
    <scope>NUCLEOTIDE SEQUENCE [LARGE SCALE GENOMIC DNA]</scope>
    <source>
        <strain evidence="1 2">KS1</strain>
    </source>
</reference>
<proteinExistence type="predicted"/>
<dbReference type="InterPro" id="IPR013078">
    <property type="entry name" value="His_Pase_superF_clade-1"/>
</dbReference>
<dbReference type="GeneID" id="301091211"/>
<dbReference type="RefSeq" id="WP_020964234.1">
    <property type="nucleotide sequence ID" value="NZ_CP061839.1"/>
</dbReference>
<accession>A0A7S6WQQ2</accession>
<dbReference type="EMBL" id="CP061839">
    <property type="protein sequence ID" value="QOW61555.1"/>
    <property type="molecule type" value="Genomic_DNA"/>
</dbReference>
<evidence type="ECO:0000313" key="2">
    <source>
        <dbReference type="Proteomes" id="UP000593915"/>
    </source>
</evidence>
<dbReference type="Pfam" id="PF00300">
    <property type="entry name" value="His_Phos_1"/>
    <property type="match status" value="1"/>
</dbReference>
<sequence>MKTVYLLRHSYTIENTGILQPYASRNPVNMQLENEKLVLSSGGEEAAKKLSMSNIFGKLDAVYSSHYIRAVSTAKYFAEKFNLKINIDERFGERKLGTDELSGLWEKQFFNPFVKNAEGESRYEVTARFNCAINDLLKTKEKNILVVSHGVAITFFIMQFCKLISVCKSDKSRHLSFRNKELINAPFKNLQAFKLIYRL</sequence>
<dbReference type="PANTHER" id="PTHR48100:SF1">
    <property type="entry name" value="HISTIDINE PHOSPHATASE FAMILY PROTEIN-RELATED"/>
    <property type="match status" value="1"/>
</dbReference>